<evidence type="ECO:0000313" key="2">
    <source>
        <dbReference type="EMBL" id="OGH63470.1"/>
    </source>
</evidence>
<evidence type="ECO:0000313" key="3">
    <source>
        <dbReference type="Proteomes" id="UP000176329"/>
    </source>
</evidence>
<name>A0A1F6LVP8_9BACT</name>
<proteinExistence type="predicted"/>
<feature type="signal peptide" evidence="1">
    <location>
        <begin position="1"/>
        <end position="33"/>
    </location>
</feature>
<evidence type="ECO:0000256" key="1">
    <source>
        <dbReference type="SAM" id="SignalP"/>
    </source>
</evidence>
<dbReference type="AlphaFoldDB" id="A0A1F6LVP8"/>
<dbReference type="EMBL" id="MFPV01000003">
    <property type="protein sequence ID" value="OGH63470.1"/>
    <property type="molecule type" value="Genomic_DNA"/>
</dbReference>
<protein>
    <submittedName>
        <fullName evidence="2">Uncharacterized protein</fullName>
    </submittedName>
</protein>
<sequence>MNNSIGLLKQSLVAALAAVIGLSSLSLTTIARADNNNDNEVVAVNLQNHLSAGYPLQDVFLQSSTNAEQVVRADVGAQNDANLQGAMLFASNSAIAHDYFKLGAAPLGPFAKGRQLQITFSDWLAANGAGTVVNDNDRTNIDLSFNKLVPFGVYSVWCNRVTYPPALAMSLQPCGSLGGANNTFIANDVGEARYTANVQRFAGTSGNSAMMISVVYHSDRETHGERPGEWGLYSHEQLVAFIPQKPAPNPPVPASSCMQQVITSRENALVGAVQTYTTRVTNALDVRRSALVAAWGLTNSRDRNKMINDAQKAFRKSRNDARKDYNRAWHDIMKKYRADRAECKPPASIRVDEEVVI</sequence>
<gene>
    <name evidence="2" type="ORF">A2848_02900</name>
</gene>
<reference evidence="2 3" key="1">
    <citation type="journal article" date="2016" name="Nat. Commun.">
        <title>Thousands of microbial genomes shed light on interconnected biogeochemical processes in an aquifer system.</title>
        <authorList>
            <person name="Anantharaman K."/>
            <person name="Brown C.T."/>
            <person name="Hug L.A."/>
            <person name="Sharon I."/>
            <person name="Castelle C.J."/>
            <person name="Probst A.J."/>
            <person name="Thomas B.C."/>
            <person name="Singh A."/>
            <person name="Wilkins M.J."/>
            <person name="Karaoz U."/>
            <person name="Brodie E.L."/>
            <person name="Williams K.H."/>
            <person name="Hubbard S.S."/>
            <person name="Banfield J.F."/>
        </authorList>
    </citation>
    <scope>NUCLEOTIDE SEQUENCE [LARGE SCALE GENOMIC DNA]</scope>
</reference>
<keyword evidence="1" id="KW-0732">Signal</keyword>
<accession>A0A1F6LVP8</accession>
<comment type="caution">
    <text evidence="2">The sequence shown here is derived from an EMBL/GenBank/DDBJ whole genome shotgun (WGS) entry which is preliminary data.</text>
</comment>
<organism evidence="2 3">
    <name type="scientific">Candidatus Magasanikbacteria bacterium RIFCSPHIGHO2_01_FULL_50_8</name>
    <dbReference type="NCBI Taxonomy" id="1798674"/>
    <lineage>
        <taxon>Bacteria</taxon>
        <taxon>Candidatus Magasanikiibacteriota</taxon>
    </lineage>
</organism>
<feature type="chain" id="PRO_5009525537" evidence="1">
    <location>
        <begin position="34"/>
        <end position="357"/>
    </location>
</feature>
<dbReference type="Proteomes" id="UP000176329">
    <property type="component" value="Unassembled WGS sequence"/>
</dbReference>